<sequence>MSNLLVNKLFSMVEENKNAAVEAEFDWDAFENEDAGFAANRAELEAQYDKTLSTVAEKEVIDGIVISMNKREVVINIGYKSDGIVSLNEFRYNPELTVGDTVEVYVESQEDKKGQLVLSHKKARALRSWDRVNSALENDEIIKGYIKCRTKGGMIVDVFGIEAFLPGSQIDVKPIRDYDIYVGKTMEFKVVKINHEFKNVVVSHKALIEAELEQQKKEIIAKLEKGQVLEGTVKNITSYGVFIDLGGVDGLIHITDLSWGRVSHPSEIVELDQKLNVVILDFDDDKKRIALGLKQLTPHPWDALDAEMKVGDRVMGKVVVMADYGAFVEIAPGVEGLIHVSEMSWSQHLRSAQDFMKVGDEVEAQIITLDREERKMSLGLKQLKQDPWEGVEAKYAVNSKHSAKVRNFTNFGVFVEIEEGVDGLIHISDLSWTKKVKHPAEFTQIGAEIEVVVLEIDKDNRRLSLGHKQLEENPWDVFETIFATDSTHEGTIVEIFEKGAVVALPYGVEGFATPRHLVKEDGSQAKVDEKLTFKVIEFSKAAKRIILSHSRTFEDVKRAEVSEKKKSESANMKKGVKKVKDSLEKTTLGDISELAALKSQLEKGDK</sequence>
<evidence type="ECO:0000256" key="3">
    <source>
        <dbReference type="ARBA" id="ARBA00022884"/>
    </source>
</evidence>
<dbReference type="InterPro" id="IPR035104">
    <property type="entry name" value="Ribosomal_protein_S1-like"/>
</dbReference>
<dbReference type="NCBIfam" id="NF004953">
    <property type="entry name" value="PRK06299.1-3"/>
    <property type="match status" value="1"/>
</dbReference>
<dbReference type="CDD" id="cd05688">
    <property type="entry name" value="S1_RPS1_repeat_ec3"/>
    <property type="match status" value="1"/>
</dbReference>
<evidence type="ECO:0000256" key="7">
    <source>
        <dbReference type="ARBA" id="ARBA00035517"/>
    </source>
</evidence>
<feature type="domain" description="S1 motif" evidence="9">
    <location>
        <begin position="311"/>
        <end position="381"/>
    </location>
</feature>
<dbReference type="GO" id="GO:1990904">
    <property type="term" value="C:ribonucleoprotein complex"/>
    <property type="evidence" value="ECO:0007669"/>
    <property type="project" value="UniProtKB-KW"/>
</dbReference>
<evidence type="ECO:0000256" key="4">
    <source>
        <dbReference type="ARBA" id="ARBA00022980"/>
    </source>
</evidence>
<evidence type="ECO:0000256" key="5">
    <source>
        <dbReference type="ARBA" id="ARBA00023274"/>
    </source>
</evidence>
<dbReference type="FunFam" id="2.40.50.140:FF:000011">
    <property type="entry name" value="30S ribosomal protein S1"/>
    <property type="match status" value="1"/>
</dbReference>
<evidence type="ECO:0000256" key="2">
    <source>
        <dbReference type="ARBA" id="ARBA00022737"/>
    </source>
</evidence>
<dbReference type="GO" id="GO:0006412">
    <property type="term" value="P:translation"/>
    <property type="evidence" value="ECO:0007669"/>
    <property type="project" value="TreeGrafter"/>
</dbReference>
<dbReference type="SMART" id="SM00316">
    <property type="entry name" value="S1"/>
    <property type="match status" value="6"/>
</dbReference>
<dbReference type="AlphaFoldDB" id="A0A4Q7V5K2"/>
<dbReference type="RefSeq" id="WP_207224508.1">
    <property type="nucleotide sequence ID" value="NZ_SHKN01000004.1"/>
</dbReference>
<dbReference type="GO" id="GO:0005840">
    <property type="term" value="C:ribosome"/>
    <property type="evidence" value="ECO:0007669"/>
    <property type="project" value="UniProtKB-KW"/>
</dbReference>
<keyword evidence="11" id="KW-1185">Reference proteome</keyword>
<dbReference type="GO" id="GO:0005737">
    <property type="term" value="C:cytoplasm"/>
    <property type="evidence" value="ECO:0007669"/>
    <property type="project" value="UniProtKB-ARBA"/>
</dbReference>
<feature type="domain" description="S1 motif" evidence="9">
    <location>
        <begin position="485"/>
        <end position="550"/>
    </location>
</feature>
<dbReference type="SUPFAM" id="SSF50249">
    <property type="entry name" value="Nucleic acid-binding proteins"/>
    <property type="match status" value="6"/>
</dbReference>
<dbReference type="NCBIfam" id="NF004952">
    <property type="entry name" value="PRK06299.1-2"/>
    <property type="match status" value="1"/>
</dbReference>
<evidence type="ECO:0000256" key="1">
    <source>
        <dbReference type="ARBA" id="ARBA00006767"/>
    </source>
</evidence>
<evidence type="ECO:0000256" key="6">
    <source>
        <dbReference type="ARBA" id="ARBA00035293"/>
    </source>
</evidence>
<organism evidence="10 11">
    <name type="scientific">Ancylomarina subtilis</name>
    <dbReference type="NCBI Taxonomy" id="1639035"/>
    <lineage>
        <taxon>Bacteria</taxon>
        <taxon>Pseudomonadati</taxon>
        <taxon>Bacteroidota</taxon>
        <taxon>Bacteroidia</taxon>
        <taxon>Marinilabiliales</taxon>
        <taxon>Marinifilaceae</taxon>
        <taxon>Ancylomarina</taxon>
    </lineage>
</organism>
<evidence type="ECO:0000313" key="11">
    <source>
        <dbReference type="Proteomes" id="UP000293562"/>
    </source>
</evidence>
<comment type="similarity">
    <text evidence="1">Belongs to the bacterial ribosomal protein bS1 family.</text>
</comment>
<dbReference type="FunFam" id="2.40.50.140:FF:000110">
    <property type="entry name" value="30S ribosomal protein S1"/>
    <property type="match status" value="1"/>
</dbReference>
<evidence type="ECO:0000313" key="10">
    <source>
        <dbReference type="EMBL" id="RZT91816.1"/>
    </source>
</evidence>
<dbReference type="Proteomes" id="UP000293562">
    <property type="component" value="Unassembled WGS sequence"/>
</dbReference>
<dbReference type="CDD" id="cd05687">
    <property type="entry name" value="S1_RPS1_repeat_ec1_hs1"/>
    <property type="match status" value="1"/>
</dbReference>
<dbReference type="GO" id="GO:0003729">
    <property type="term" value="F:mRNA binding"/>
    <property type="evidence" value="ECO:0007669"/>
    <property type="project" value="TreeGrafter"/>
</dbReference>
<name>A0A4Q7V5K2_9BACT</name>
<protein>
    <recommendedName>
        <fullName evidence="6">Small ribosomal subunit protein bS1</fullName>
    </recommendedName>
    <alternativeName>
        <fullName evidence="7">30S ribosomal protein S1</fullName>
    </alternativeName>
</protein>
<dbReference type="InterPro" id="IPR012340">
    <property type="entry name" value="NA-bd_OB-fold"/>
</dbReference>
<dbReference type="PANTHER" id="PTHR10724:SF7">
    <property type="entry name" value="SMALL RIBOSOMAL SUBUNIT PROTEIN BS1C"/>
    <property type="match status" value="1"/>
</dbReference>
<dbReference type="PROSITE" id="PS50126">
    <property type="entry name" value="S1"/>
    <property type="match status" value="6"/>
</dbReference>
<proteinExistence type="inferred from homology"/>
<feature type="domain" description="S1 motif" evidence="9">
    <location>
        <begin position="58"/>
        <end position="121"/>
    </location>
</feature>
<keyword evidence="5" id="KW-0687">Ribonucleoprotein</keyword>
<dbReference type="Pfam" id="PF00575">
    <property type="entry name" value="S1"/>
    <property type="match status" value="6"/>
</dbReference>
<comment type="caution">
    <text evidence="10">The sequence shown here is derived from an EMBL/GenBank/DDBJ whole genome shotgun (WGS) entry which is preliminary data.</text>
</comment>
<dbReference type="EMBL" id="SHKN01000004">
    <property type="protein sequence ID" value="RZT91816.1"/>
    <property type="molecule type" value="Genomic_DNA"/>
</dbReference>
<dbReference type="InterPro" id="IPR050437">
    <property type="entry name" value="Ribos_protein_bS1-like"/>
</dbReference>
<accession>A0A4Q7V5K2</accession>
<reference evidence="10 11" key="1">
    <citation type="submission" date="2019-02" db="EMBL/GenBank/DDBJ databases">
        <title>Genomic Encyclopedia of Type Strains, Phase IV (KMG-IV): sequencing the most valuable type-strain genomes for metagenomic binning, comparative biology and taxonomic classification.</title>
        <authorList>
            <person name="Goeker M."/>
        </authorList>
    </citation>
    <scope>NUCLEOTIDE SEQUENCE [LARGE SCALE GENOMIC DNA]</scope>
    <source>
        <strain evidence="10 11">DSM 28825</strain>
    </source>
</reference>
<dbReference type="InterPro" id="IPR003029">
    <property type="entry name" value="S1_domain"/>
</dbReference>
<feature type="domain" description="S1 motif" evidence="9">
    <location>
        <begin position="398"/>
        <end position="468"/>
    </location>
</feature>
<gene>
    <name evidence="10" type="ORF">EV201_3029</name>
</gene>
<evidence type="ECO:0000259" key="9">
    <source>
        <dbReference type="PROSITE" id="PS50126"/>
    </source>
</evidence>
<keyword evidence="4 10" id="KW-0689">Ribosomal protein</keyword>
<dbReference type="CDD" id="cd04465">
    <property type="entry name" value="S1_RPS1_repeat_ec2_hs2"/>
    <property type="match status" value="1"/>
</dbReference>
<feature type="domain" description="S1 motif" evidence="9">
    <location>
        <begin position="226"/>
        <end position="294"/>
    </location>
</feature>
<dbReference type="PANTHER" id="PTHR10724">
    <property type="entry name" value="30S RIBOSOMAL PROTEIN S1"/>
    <property type="match status" value="1"/>
</dbReference>
<dbReference type="FunFam" id="2.40.50.140:FF:000051">
    <property type="entry name" value="RNA-binding transcriptional accessory protein"/>
    <property type="match status" value="1"/>
</dbReference>
<keyword evidence="3" id="KW-0694">RNA-binding</keyword>
<feature type="region of interest" description="Disordered" evidence="8">
    <location>
        <begin position="560"/>
        <end position="581"/>
    </location>
</feature>
<keyword evidence="2" id="KW-0677">Repeat</keyword>
<evidence type="ECO:0000256" key="8">
    <source>
        <dbReference type="SAM" id="MobiDB-lite"/>
    </source>
</evidence>
<dbReference type="PRINTS" id="PR00681">
    <property type="entry name" value="RIBOSOMALS1"/>
</dbReference>
<feature type="domain" description="S1 motif" evidence="9">
    <location>
        <begin position="139"/>
        <end position="205"/>
    </location>
</feature>
<dbReference type="Gene3D" id="2.40.50.140">
    <property type="entry name" value="Nucleic acid-binding proteins"/>
    <property type="match status" value="6"/>
</dbReference>
<dbReference type="GO" id="GO:0003735">
    <property type="term" value="F:structural constituent of ribosome"/>
    <property type="evidence" value="ECO:0007669"/>
    <property type="project" value="TreeGrafter"/>
</dbReference>